<feature type="region of interest" description="Disordered" evidence="1">
    <location>
        <begin position="128"/>
        <end position="160"/>
    </location>
</feature>
<feature type="region of interest" description="Disordered" evidence="1">
    <location>
        <begin position="278"/>
        <end position="318"/>
    </location>
</feature>
<keyword evidence="2" id="KW-1133">Transmembrane helix</keyword>
<evidence type="ECO:0000313" key="4">
    <source>
        <dbReference type="Proteomes" id="UP001391051"/>
    </source>
</evidence>
<sequence>MTSDDMGKVPALCAPNGPFLTNYTACVTCGEANAHNGNGNSGGGGGGWGPWGSWGPPPSTNAAADNTTSPGYLNPVFGPYLGYCNVSDVHVVYTITATSTEGGATSSVAPTVVTTDITLARDFTATAKTNPADTVTPPQGLSPTSTPAPGATGATNSGGNGGDRAWIAGPIVGAILGTALVALSIVFVMYYRRRKKRRAEDDAEGTNNNTTPNTGPEVDTQENQHSSQWKHELAAQQLEKAQLHSDSIAPRATPHELEGEGGASPERAVDRTYAELAGDYNDHGHTNTAANAHGWSPHELAGGDRERMGVIGNRSELA</sequence>
<feature type="compositionally biased region" description="Polar residues" evidence="1">
    <location>
        <begin position="128"/>
        <end position="141"/>
    </location>
</feature>
<dbReference type="Proteomes" id="UP001391051">
    <property type="component" value="Unassembled WGS sequence"/>
</dbReference>
<accession>A0ABR1QQV9</accession>
<evidence type="ECO:0000256" key="1">
    <source>
        <dbReference type="SAM" id="MobiDB-lite"/>
    </source>
</evidence>
<keyword evidence="4" id="KW-1185">Reference proteome</keyword>
<dbReference type="GeneID" id="92072384"/>
<organism evidence="3 4">
    <name type="scientific">Apiospora aurea</name>
    <dbReference type="NCBI Taxonomy" id="335848"/>
    <lineage>
        <taxon>Eukaryota</taxon>
        <taxon>Fungi</taxon>
        <taxon>Dikarya</taxon>
        <taxon>Ascomycota</taxon>
        <taxon>Pezizomycotina</taxon>
        <taxon>Sordariomycetes</taxon>
        <taxon>Xylariomycetidae</taxon>
        <taxon>Amphisphaeriales</taxon>
        <taxon>Apiosporaceae</taxon>
        <taxon>Apiospora</taxon>
    </lineage>
</organism>
<gene>
    <name evidence="3" type="ORF">PG986_003100</name>
</gene>
<feature type="transmembrane region" description="Helical" evidence="2">
    <location>
        <begin position="165"/>
        <end position="191"/>
    </location>
</feature>
<name>A0ABR1QQV9_9PEZI</name>
<feature type="region of interest" description="Disordered" evidence="1">
    <location>
        <begin position="196"/>
        <end position="230"/>
    </location>
</feature>
<feature type="compositionally biased region" description="Low complexity" evidence="1">
    <location>
        <begin position="142"/>
        <end position="155"/>
    </location>
</feature>
<dbReference type="RefSeq" id="XP_066704386.1">
    <property type="nucleotide sequence ID" value="XM_066839322.1"/>
</dbReference>
<protein>
    <submittedName>
        <fullName evidence="3">Uncharacterized protein</fullName>
    </submittedName>
</protein>
<feature type="compositionally biased region" description="Low complexity" evidence="1">
    <location>
        <begin position="205"/>
        <end position="216"/>
    </location>
</feature>
<comment type="caution">
    <text evidence="3">The sequence shown here is derived from an EMBL/GenBank/DDBJ whole genome shotgun (WGS) entry which is preliminary data.</text>
</comment>
<proteinExistence type="predicted"/>
<keyword evidence="2" id="KW-0472">Membrane</keyword>
<feature type="region of interest" description="Disordered" evidence="1">
    <location>
        <begin position="44"/>
        <end position="66"/>
    </location>
</feature>
<reference evidence="3 4" key="1">
    <citation type="submission" date="2023-01" db="EMBL/GenBank/DDBJ databases">
        <title>Analysis of 21 Apiospora genomes using comparative genomics revels a genus with tremendous synthesis potential of carbohydrate active enzymes and secondary metabolites.</title>
        <authorList>
            <person name="Sorensen T."/>
        </authorList>
    </citation>
    <scope>NUCLEOTIDE SEQUENCE [LARGE SCALE GENOMIC DNA]</scope>
    <source>
        <strain evidence="3 4">CBS 24483</strain>
    </source>
</reference>
<evidence type="ECO:0000256" key="2">
    <source>
        <dbReference type="SAM" id="Phobius"/>
    </source>
</evidence>
<evidence type="ECO:0000313" key="3">
    <source>
        <dbReference type="EMBL" id="KAK7962275.1"/>
    </source>
</evidence>
<dbReference type="EMBL" id="JAQQWE010000002">
    <property type="protein sequence ID" value="KAK7962275.1"/>
    <property type="molecule type" value="Genomic_DNA"/>
</dbReference>
<keyword evidence="2" id="KW-0812">Transmembrane</keyword>